<dbReference type="SUPFAM" id="SSF54786">
    <property type="entry name" value="YcfA/nrd intein domain"/>
    <property type="match status" value="1"/>
</dbReference>
<keyword evidence="3" id="KW-0540">Nuclease</keyword>
<evidence type="ECO:0000313" key="9">
    <source>
        <dbReference type="Proteomes" id="UP000178743"/>
    </source>
</evidence>
<dbReference type="Pfam" id="PF07927">
    <property type="entry name" value="HicA_toxin"/>
    <property type="match status" value="1"/>
</dbReference>
<sequence>MKSINAAKLVKILKIHGFVLARQKGSHMIWKNLKTNTIVPVPLHGKSKSIPVGTLLAIVKQSKIPKSNFC</sequence>
<keyword evidence="6" id="KW-0694">RNA-binding</keyword>
<dbReference type="GO" id="GO:0016787">
    <property type="term" value="F:hydrolase activity"/>
    <property type="evidence" value="ECO:0007669"/>
    <property type="project" value="UniProtKB-KW"/>
</dbReference>
<dbReference type="GO" id="GO:0003729">
    <property type="term" value="F:mRNA binding"/>
    <property type="evidence" value="ECO:0007669"/>
    <property type="project" value="InterPro"/>
</dbReference>
<evidence type="ECO:0000256" key="7">
    <source>
        <dbReference type="ARBA" id="ARBA00023016"/>
    </source>
</evidence>
<evidence type="ECO:0000256" key="2">
    <source>
        <dbReference type="ARBA" id="ARBA00022649"/>
    </source>
</evidence>
<organism evidence="8 9">
    <name type="scientific">Candidatus Giovannonibacteria bacterium RIFCSPHIGHO2_02_FULL_45_40</name>
    <dbReference type="NCBI Taxonomy" id="1798337"/>
    <lineage>
        <taxon>Bacteria</taxon>
        <taxon>Candidatus Giovannoniibacteriota</taxon>
    </lineage>
</organism>
<keyword evidence="4" id="KW-0255">Endonuclease</keyword>
<evidence type="ECO:0000256" key="3">
    <source>
        <dbReference type="ARBA" id="ARBA00022722"/>
    </source>
</evidence>
<evidence type="ECO:0000256" key="1">
    <source>
        <dbReference type="ARBA" id="ARBA00006620"/>
    </source>
</evidence>
<dbReference type="GO" id="GO:0004519">
    <property type="term" value="F:endonuclease activity"/>
    <property type="evidence" value="ECO:0007669"/>
    <property type="project" value="UniProtKB-KW"/>
</dbReference>
<name>A0A1F5WA75_9BACT</name>
<evidence type="ECO:0000256" key="5">
    <source>
        <dbReference type="ARBA" id="ARBA00022801"/>
    </source>
</evidence>
<evidence type="ECO:0000256" key="4">
    <source>
        <dbReference type="ARBA" id="ARBA00022759"/>
    </source>
</evidence>
<evidence type="ECO:0000256" key="6">
    <source>
        <dbReference type="ARBA" id="ARBA00022884"/>
    </source>
</evidence>
<dbReference type="InterPro" id="IPR012933">
    <property type="entry name" value="HicA_mRNA_interferase"/>
</dbReference>
<reference evidence="8 9" key="1">
    <citation type="journal article" date="2016" name="Nat. Commun.">
        <title>Thousands of microbial genomes shed light on interconnected biogeochemical processes in an aquifer system.</title>
        <authorList>
            <person name="Anantharaman K."/>
            <person name="Brown C.T."/>
            <person name="Hug L.A."/>
            <person name="Sharon I."/>
            <person name="Castelle C.J."/>
            <person name="Probst A.J."/>
            <person name="Thomas B.C."/>
            <person name="Singh A."/>
            <person name="Wilkins M.J."/>
            <person name="Karaoz U."/>
            <person name="Brodie E.L."/>
            <person name="Williams K.H."/>
            <person name="Hubbard S.S."/>
            <person name="Banfield J.F."/>
        </authorList>
    </citation>
    <scope>NUCLEOTIDE SEQUENCE [LARGE SCALE GENOMIC DNA]</scope>
</reference>
<keyword evidence="7" id="KW-0346">Stress response</keyword>
<accession>A0A1F5WA75</accession>
<keyword evidence="2" id="KW-1277">Toxin-antitoxin system</keyword>
<dbReference type="Gene3D" id="3.30.920.30">
    <property type="entry name" value="Hypothetical protein"/>
    <property type="match status" value="1"/>
</dbReference>
<comment type="caution">
    <text evidence="8">The sequence shown here is derived from an EMBL/GenBank/DDBJ whole genome shotgun (WGS) entry which is preliminary data.</text>
</comment>
<dbReference type="EMBL" id="MFHP01000020">
    <property type="protein sequence ID" value="OGF72566.1"/>
    <property type="molecule type" value="Genomic_DNA"/>
</dbReference>
<dbReference type="InterPro" id="IPR038570">
    <property type="entry name" value="HicA_sf"/>
</dbReference>
<proteinExistence type="inferred from homology"/>
<dbReference type="Proteomes" id="UP000178743">
    <property type="component" value="Unassembled WGS sequence"/>
</dbReference>
<comment type="similarity">
    <text evidence="1">Belongs to the HicA mRNA interferase family.</text>
</comment>
<protein>
    <recommendedName>
        <fullName evidence="10">Addiction module toxin, HicA family</fullName>
    </recommendedName>
</protein>
<evidence type="ECO:0000313" key="8">
    <source>
        <dbReference type="EMBL" id="OGF72566.1"/>
    </source>
</evidence>
<evidence type="ECO:0008006" key="10">
    <source>
        <dbReference type="Google" id="ProtNLM"/>
    </source>
</evidence>
<dbReference type="AlphaFoldDB" id="A0A1F5WA75"/>
<keyword evidence="5" id="KW-0378">Hydrolase</keyword>
<gene>
    <name evidence="8" type="ORF">A3C05_02645</name>
</gene>